<dbReference type="HAMAP" id="MF_01820">
    <property type="entry name" value="GTPase_RsgA"/>
    <property type="match status" value="1"/>
</dbReference>
<dbReference type="InterPro" id="IPR027417">
    <property type="entry name" value="P-loop_NTPase"/>
</dbReference>
<keyword evidence="3" id="KW-0963">Cytoplasm</keyword>
<dbReference type="PANTHER" id="PTHR32120:SF11">
    <property type="entry name" value="SMALL RIBOSOMAL SUBUNIT BIOGENESIS GTPASE RSGA 1, MITOCHONDRIAL-RELATED"/>
    <property type="match status" value="1"/>
</dbReference>
<dbReference type="SUPFAM" id="SSF52540">
    <property type="entry name" value="P-loop containing nucleoside triphosphate hydrolases"/>
    <property type="match status" value="1"/>
</dbReference>
<dbReference type="Gene3D" id="2.40.50.140">
    <property type="entry name" value="Nucleic acid-binding proteins"/>
    <property type="match status" value="1"/>
</dbReference>
<evidence type="ECO:0000256" key="3">
    <source>
        <dbReference type="HAMAP-Rule" id="MF_01820"/>
    </source>
</evidence>
<name>A0A5P9CHE1_9VIBR</name>
<gene>
    <name evidence="6" type="primary">rsgA1</name>
    <name evidence="3" type="synonym">rsgA</name>
    <name evidence="6" type="ORF">FIV01_01375</name>
</gene>
<dbReference type="GO" id="GO:0019843">
    <property type="term" value="F:rRNA binding"/>
    <property type="evidence" value="ECO:0007669"/>
    <property type="project" value="UniProtKB-KW"/>
</dbReference>
<evidence type="ECO:0000313" key="7">
    <source>
        <dbReference type="Proteomes" id="UP000326936"/>
    </source>
</evidence>
<protein>
    <recommendedName>
        <fullName evidence="3">Small ribosomal subunit biogenesis GTPase RsgA</fullName>
        <ecNumber evidence="3">3.6.1.-</ecNumber>
    </recommendedName>
</protein>
<proteinExistence type="inferred from homology"/>
<dbReference type="InterPro" id="IPR012340">
    <property type="entry name" value="NA-bd_OB-fold"/>
</dbReference>
<dbReference type="NCBIfam" id="TIGR00157">
    <property type="entry name" value="ribosome small subunit-dependent GTPase A"/>
    <property type="match status" value="1"/>
</dbReference>
<evidence type="ECO:0000313" key="6">
    <source>
        <dbReference type="EMBL" id="QFT25107.1"/>
    </source>
</evidence>
<dbReference type="InterPro" id="IPR010914">
    <property type="entry name" value="RsgA_GTPase_dom"/>
</dbReference>
<feature type="binding site" evidence="3">
    <location>
        <position position="295"/>
    </location>
    <ligand>
        <name>Zn(2+)</name>
        <dbReference type="ChEBI" id="CHEBI:29105"/>
    </ligand>
</feature>
<reference evidence="6 7" key="1">
    <citation type="submission" date="2019-10" db="EMBL/GenBank/DDBJ databases">
        <title>Complete genome sequence of Vibrio sp. strain THAF100, isolated from non-filtered water from the water column of tank 6 of a marine aquarium containing stony-coral fragments. Water maintained at 26 degree C.</title>
        <authorList>
            <person name="Ruckert C."/>
            <person name="Franco A."/>
            <person name="Kalinowski J."/>
            <person name="Glaeser S."/>
        </authorList>
    </citation>
    <scope>NUCLEOTIDE SEQUENCE [LARGE SCALE GENOMIC DNA]</scope>
    <source>
        <strain evidence="6 7">THAF100</strain>
    </source>
</reference>
<dbReference type="Gene3D" id="1.10.40.50">
    <property type="entry name" value="Probable gtpase engc, domain 3"/>
    <property type="match status" value="1"/>
</dbReference>
<evidence type="ECO:0000256" key="2">
    <source>
        <dbReference type="ARBA" id="ARBA00023134"/>
    </source>
</evidence>
<organism evidence="6 7">
    <name type="scientific">Vibrio aquimaris</name>
    <dbReference type="NCBI Taxonomy" id="2587862"/>
    <lineage>
        <taxon>Bacteria</taxon>
        <taxon>Pseudomonadati</taxon>
        <taxon>Pseudomonadota</taxon>
        <taxon>Gammaproteobacteria</taxon>
        <taxon>Vibrionales</taxon>
        <taxon>Vibrionaceae</taxon>
        <taxon>Vibrio</taxon>
    </lineage>
</organism>
<sequence length="351" mass="39655">MAKKKKLTKGQVRRVRNNQKRKLTKEETFQWEESMLCPAQKGLVITRFGQHADIEDLDSGQVHRCNLRRGIETLVSGDKVIWRPGLESMEGINGVVEAVEPRSSVLTRPDYYDGLKPVAANVEQMIIVSSVLPELSLNIIDRYLVAAETLKIVPLLVLNKIDLLETKQRIQYQQWLEGYQRIGYKVLLVSKQTGDGITELETELKNKVNIFVGQSGVGKSSLVNALMPDFNVEEGEISQNSGLGQHTTTASRLYHIPTGGDLIDSPGVREFGLWHLAAEEVTKAFIEFRPYLGGCKFRDCKHKDDPGCALREGVDNNEISETRFENYHRILDSMVEVKANRQYSRNKKADL</sequence>
<dbReference type="PROSITE" id="PS50936">
    <property type="entry name" value="ENGC_GTPASE"/>
    <property type="match status" value="1"/>
</dbReference>
<keyword evidence="2 3" id="KW-0342">GTP-binding</keyword>
<keyword evidence="3 6" id="KW-0378">Hydrolase</keyword>
<dbReference type="KEGG" id="vaq:FIV01_01375"/>
<feature type="binding site" evidence="3">
    <location>
        <position position="308"/>
    </location>
    <ligand>
        <name>Zn(2+)</name>
        <dbReference type="ChEBI" id="CHEBI:29105"/>
    </ligand>
</feature>
<feature type="binding site" evidence="3">
    <location>
        <position position="300"/>
    </location>
    <ligand>
        <name>Zn(2+)</name>
        <dbReference type="ChEBI" id="CHEBI:29105"/>
    </ligand>
</feature>
<dbReference type="Pfam" id="PF03193">
    <property type="entry name" value="RsgA_GTPase"/>
    <property type="match status" value="1"/>
</dbReference>
<dbReference type="EC" id="3.6.1.-" evidence="3"/>
<dbReference type="GO" id="GO:0005737">
    <property type="term" value="C:cytoplasm"/>
    <property type="evidence" value="ECO:0007669"/>
    <property type="project" value="UniProtKB-SubCell"/>
</dbReference>
<keyword evidence="3" id="KW-0479">Metal-binding</keyword>
<dbReference type="GO" id="GO:0046872">
    <property type="term" value="F:metal ion binding"/>
    <property type="evidence" value="ECO:0007669"/>
    <property type="project" value="UniProtKB-KW"/>
</dbReference>
<accession>A0A5P9CHE1</accession>
<dbReference type="GO" id="GO:0042274">
    <property type="term" value="P:ribosomal small subunit biogenesis"/>
    <property type="evidence" value="ECO:0007669"/>
    <property type="project" value="UniProtKB-UniRule"/>
</dbReference>
<evidence type="ECO:0000259" key="4">
    <source>
        <dbReference type="PROSITE" id="PS50936"/>
    </source>
</evidence>
<comment type="cofactor">
    <cofactor evidence="3">
        <name>Zn(2+)</name>
        <dbReference type="ChEBI" id="CHEBI:29105"/>
    </cofactor>
    <text evidence="3">Binds 1 zinc ion per subunit.</text>
</comment>
<evidence type="ECO:0000259" key="5">
    <source>
        <dbReference type="PROSITE" id="PS51721"/>
    </source>
</evidence>
<feature type="domain" description="CP-type G" evidence="5">
    <location>
        <begin position="103"/>
        <end position="271"/>
    </location>
</feature>
<keyword evidence="1 3" id="KW-0547">Nucleotide-binding</keyword>
<dbReference type="InterPro" id="IPR030378">
    <property type="entry name" value="G_CP_dom"/>
</dbReference>
<dbReference type="GO" id="GO:0003924">
    <property type="term" value="F:GTPase activity"/>
    <property type="evidence" value="ECO:0007669"/>
    <property type="project" value="UniProtKB-UniRule"/>
</dbReference>
<dbReference type="OrthoDB" id="9809485at2"/>
<feature type="binding site" evidence="3">
    <location>
        <position position="302"/>
    </location>
    <ligand>
        <name>Zn(2+)</name>
        <dbReference type="ChEBI" id="CHEBI:29105"/>
    </ligand>
</feature>
<comment type="function">
    <text evidence="3">One of several proteins that assist in the late maturation steps of the functional core of the 30S ribosomal subunit. Helps release RbfA from mature subunits. May play a role in the assembly of ribosomal proteins into the subunit. Circularly permuted GTPase that catalyzes slow GTP hydrolysis, GTPase activity is stimulated by the 30S ribosomal subunit.</text>
</comment>
<comment type="subunit">
    <text evidence="3">Monomer. Associates with 30S ribosomal subunit, binds 16S rRNA.</text>
</comment>
<dbReference type="EMBL" id="CP045350">
    <property type="protein sequence ID" value="QFT25107.1"/>
    <property type="molecule type" value="Genomic_DNA"/>
</dbReference>
<dbReference type="RefSeq" id="WP_152429410.1">
    <property type="nucleotide sequence ID" value="NZ_CBCSDK010000031.1"/>
</dbReference>
<keyword evidence="3" id="KW-0690">Ribosome biogenesis</keyword>
<feature type="domain" description="EngC GTPase" evidence="4">
    <location>
        <begin position="120"/>
        <end position="269"/>
    </location>
</feature>
<dbReference type="Proteomes" id="UP000326936">
    <property type="component" value="Chromosome"/>
</dbReference>
<dbReference type="InterPro" id="IPR004881">
    <property type="entry name" value="Ribosome_biogen_GTPase_RsgA"/>
</dbReference>
<feature type="binding site" evidence="3">
    <location>
        <begin position="159"/>
        <end position="162"/>
    </location>
    <ligand>
        <name>GTP</name>
        <dbReference type="ChEBI" id="CHEBI:37565"/>
    </ligand>
</feature>
<keyword evidence="3" id="KW-0862">Zinc</keyword>
<dbReference type="Gene3D" id="3.40.50.300">
    <property type="entry name" value="P-loop containing nucleotide triphosphate hydrolases"/>
    <property type="match status" value="1"/>
</dbReference>
<keyword evidence="3" id="KW-0694">RNA-binding</keyword>
<dbReference type="GO" id="GO:0005525">
    <property type="term" value="F:GTP binding"/>
    <property type="evidence" value="ECO:0007669"/>
    <property type="project" value="UniProtKB-UniRule"/>
</dbReference>
<dbReference type="NCBIfam" id="NF008931">
    <property type="entry name" value="PRK12288.1"/>
    <property type="match status" value="1"/>
</dbReference>
<feature type="binding site" evidence="3">
    <location>
        <begin position="213"/>
        <end position="221"/>
    </location>
    <ligand>
        <name>GTP</name>
        <dbReference type="ChEBI" id="CHEBI:37565"/>
    </ligand>
</feature>
<dbReference type="PANTHER" id="PTHR32120">
    <property type="entry name" value="SMALL RIBOSOMAL SUBUNIT BIOGENESIS GTPASE RSGA"/>
    <property type="match status" value="1"/>
</dbReference>
<keyword evidence="3" id="KW-0699">rRNA-binding</keyword>
<comment type="subcellular location">
    <subcellularLocation>
        <location evidence="3">Cytoplasm</location>
    </subcellularLocation>
</comment>
<evidence type="ECO:0000256" key="1">
    <source>
        <dbReference type="ARBA" id="ARBA00022741"/>
    </source>
</evidence>
<dbReference type="PROSITE" id="PS51721">
    <property type="entry name" value="G_CP"/>
    <property type="match status" value="1"/>
</dbReference>
<keyword evidence="7" id="KW-1185">Reference proteome</keyword>
<dbReference type="AlphaFoldDB" id="A0A5P9CHE1"/>
<comment type="similarity">
    <text evidence="3">Belongs to the TRAFAC class YlqF/YawG GTPase family. RsgA subfamily.</text>
</comment>
<dbReference type="CDD" id="cd01854">
    <property type="entry name" value="YjeQ_EngC"/>
    <property type="match status" value="1"/>
</dbReference>